<protein>
    <submittedName>
        <fullName evidence="6">Sucrose specific transcriptional regulator CscR, LacI family</fullName>
    </submittedName>
</protein>
<evidence type="ECO:0000313" key="7">
    <source>
        <dbReference type="Proteomes" id="UP000019194"/>
    </source>
</evidence>
<organism evidence="6 7">
    <name type="scientific">Citrobacter freundii</name>
    <dbReference type="NCBI Taxonomy" id="546"/>
    <lineage>
        <taxon>Bacteria</taxon>
        <taxon>Pseudomonadati</taxon>
        <taxon>Pseudomonadota</taxon>
        <taxon>Gammaproteobacteria</taxon>
        <taxon>Enterobacterales</taxon>
        <taxon>Enterobacteriaceae</taxon>
        <taxon>Citrobacter</taxon>
        <taxon>Citrobacter freundii complex</taxon>
    </lineage>
</organism>
<dbReference type="AlphaFoldDB" id="A0A7G2IXR3"/>
<dbReference type="InterPro" id="IPR010982">
    <property type="entry name" value="Lambda_DNA-bd_dom_sf"/>
</dbReference>
<dbReference type="PROSITE" id="PS00356">
    <property type="entry name" value="HTH_LACI_1"/>
    <property type="match status" value="1"/>
</dbReference>
<keyword evidence="1" id="KW-0678">Repressor</keyword>
<dbReference type="EMBL" id="CBWP010000089">
    <property type="protein sequence ID" value="CDL41850.1"/>
    <property type="molecule type" value="Genomic_DNA"/>
</dbReference>
<evidence type="ECO:0000256" key="3">
    <source>
        <dbReference type="ARBA" id="ARBA00023125"/>
    </source>
</evidence>
<keyword evidence="3" id="KW-0238">DNA-binding</keyword>
<sequence>MASLKDVAQRANVSLMTVSRAINEPERLRPETYKKVMEAVDALGYVSDLSAKKNSWRENHG</sequence>
<dbReference type="GO" id="GO:0000976">
    <property type="term" value="F:transcription cis-regulatory region binding"/>
    <property type="evidence" value="ECO:0007669"/>
    <property type="project" value="TreeGrafter"/>
</dbReference>
<dbReference type="CDD" id="cd01392">
    <property type="entry name" value="HTH_LacI"/>
    <property type="match status" value="1"/>
</dbReference>
<comment type="caution">
    <text evidence="6">The sequence shown here is derived from an EMBL/GenBank/DDBJ whole genome shotgun (WGS) entry which is preliminary data.</text>
</comment>
<dbReference type="SUPFAM" id="SSF47413">
    <property type="entry name" value="lambda repressor-like DNA-binding domains"/>
    <property type="match status" value="1"/>
</dbReference>
<evidence type="ECO:0000313" key="6">
    <source>
        <dbReference type="EMBL" id="CDL41850.1"/>
    </source>
</evidence>
<dbReference type="GO" id="GO:0003700">
    <property type="term" value="F:DNA-binding transcription factor activity"/>
    <property type="evidence" value="ECO:0007669"/>
    <property type="project" value="TreeGrafter"/>
</dbReference>
<keyword evidence="4" id="KW-0804">Transcription</keyword>
<proteinExistence type="predicted"/>
<reference evidence="6 7" key="1">
    <citation type="submission" date="2013-10" db="EMBL/GenBank/DDBJ databases">
        <title>Antibiotic resistance diversity of beta-lactamase producers in the General Hospital Vienna.</title>
        <authorList>
            <person name="Barisic I."/>
            <person name="Mitteregger D."/>
            <person name="Hirschl A.M."/>
            <person name="Noehammer C."/>
            <person name="Wiesinger-Mayr H."/>
        </authorList>
    </citation>
    <scope>NUCLEOTIDE SEQUENCE [LARGE SCALE GENOMIC DNA]</scope>
    <source>
        <strain evidence="6 7">ISC11</strain>
    </source>
</reference>
<dbReference type="PROSITE" id="PS50932">
    <property type="entry name" value="HTH_LACI_2"/>
    <property type="match status" value="1"/>
</dbReference>
<keyword evidence="2" id="KW-0805">Transcription regulation</keyword>
<evidence type="ECO:0000259" key="5">
    <source>
        <dbReference type="PROSITE" id="PS50932"/>
    </source>
</evidence>
<dbReference type="PRINTS" id="PR00036">
    <property type="entry name" value="HTHLACI"/>
</dbReference>
<dbReference type="SMART" id="SM00354">
    <property type="entry name" value="HTH_LACI"/>
    <property type="match status" value="1"/>
</dbReference>
<evidence type="ECO:0000256" key="2">
    <source>
        <dbReference type="ARBA" id="ARBA00023015"/>
    </source>
</evidence>
<feature type="domain" description="HTH lacI-type" evidence="5">
    <location>
        <begin position="2"/>
        <end position="53"/>
    </location>
</feature>
<accession>A0A7G2IXR3</accession>
<evidence type="ECO:0000256" key="4">
    <source>
        <dbReference type="ARBA" id="ARBA00023163"/>
    </source>
</evidence>
<evidence type="ECO:0000256" key="1">
    <source>
        <dbReference type="ARBA" id="ARBA00022491"/>
    </source>
</evidence>
<dbReference type="PANTHER" id="PTHR30146">
    <property type="entry name" value="LACI-RELATED TRANSCRIPTIONAL REPRESSOR"/>
    <property type="match status" value="1"/>
</dbReference>
<name>A0A7G2IXR3_CITFR</name>
<dbReference type="Proteomes" id="UP000019194">
    <property type="component" value="Unassembled WGS sequence"/>
</dbReference>
<dbReference type="Gene3D" id="1.10.260.40">
    <property type="entry name" value="lambda repressor-like DNA-binding domains"/>
    <property type="match status" value="1"/>
</dbReference>
<dbReference type="Pfam" id="PF00356">
    <property type="entry name" value="LacI"/>
    <property type="match status" value="1"/>
</dbReference>
<dbReference type="InterPro" id="IPR000843">
    <property type="entry name" value="HTH_LacI"/>
</dbReference>
<dbReference type="PANTHER" id="PTHR30146:SF151">
    <property type="entry name" value="HTH-TYPE TRANSCRIPTIONAL REPRESSOR CYTR"/>
    <property type="match status" value="1"/>
</dbReference>